<dbReference type="Proteomes" id="UP000679220">
    <property type="component" value="Unassembled WGS sequence"/>
</dbReference>
<evidence type="ECO:0000259" key="3">
    <source>
        <dbReference type="Pfam" id="PF18962"/>
    </source>
</evidence>
<evidence type="ECO:0000313" key="5">
    <source>
        <dbReference type="Proteomes" id="UP000679220"/>
    </source>
</evidence>
<dbReference type="Gene3D" id="3.20.20.80">
    <property type="entry name" value="Glycosidases"/>
    <property type="match status" value="1"/>
</dbReference>
<dbReference type="GO" id="GO:0005975">
    <property type="term" value="P:carbohydrate metabolic process"/>
    <property type="evidence" value="ECO:0007669"/>
    <property type="project" value="InterPro"/>
</dbReference>
<protein>
    <submittedName>
        <fullName evidence="4">T9SS type A sorting domain-containing protein</fullName>
    </submittedName>
</protein>
<dbReference type="InterPro" id="IPR017853">
    <property type="entry name" value="GH"/>
</dbReference>
<dbReference type="NCBIfam" id="TIGR04183">
    <property type="entry name" value="Por_Secre_tail"/>
    <property type="match status" value="1"/>
</dbReference>
<evidence type="ECO:0000259" key="2">
    <source>
        <dbReference type="Pfam" id="PF02836"/>
    </source>
</evidence>
<feature type="chain" id="PRO_5036691242" evidence="1">
    <location>
        <begin position="23"/>
        <end position="611"/>
    </location>
</feature>
<dbReference type="Pfam" id="PF18962">
    <property type="entry name" value="Por_Secre_tail"/>
    <property type="match status" value="1"/>
</dbReference>
<proteinExistence type="predicted"/>
<dbReference type="Pfam" id="PF02836">
    <property type="entry name" value="Glyco_hydro_2_C"/>
    <property type="match status" value="1"/>
</dbReference>
<reference evidence="4" key="2">
    <citation type="submission" date="2021-04" db="EMBL/GenBank/DDBJ databases">
        <authorList>
            <person name="Zhang T."/>
            <person name="Zhang Y."/>
            <person name="Lu D."/>
            <person name="Zuo D."/>
            <person name="Du Z."/>
        </authorList>
    </citation>
    <scope>NUCLEOTIDE SEQUENCE</scope>
    <source>
        <strain evidence="4">JR1</strain>
    </source>
</reference>
<reference evidence="4" key="1">
    <citation type="journal article" date="2018" name="Int. J. Syst. Evol. Microbiol.">
        <title>Carboxylicivirga sediminis sp. nov., isolated from coastal sediment.</title>
        <authorList>
            <person name="Wang F.Q."/>
            <person name="Ren L.H."/>
            <person name="Zou R.J."/>
            <person name="Sun Y.Z."/>
            <person name="Liu X.J."/>
            <person name="Jiang F."/>
            <person name="Liu L.J."/>
        </authorList>
    </citation>
    <scope>NUCLEOTIDE SEQUENCE</scope>
    <source>
        <strain evidence="4">JR1</strain>
    </source>
</reference>
<evidence type="ECO:0000313" key="4">
    <source>
        <dbReference type="EMBL" id="MBR8535815.1"/>
    </source>
</evidence>
<dbReference type="SUPFAM" id="SSF51445">
    <property type="entry name" value="(Trans)glycosidases"/>
    <property type="match status" value="1"/>
</dbReference>
<keyword evidence="1" id="KW-0732">Signal</keyword>
<dbReference type="RefSeq" id="WP_212190167.1">
    <property type="nucleotide sequence ID" value="NZ_JAGTAR010000012.1"/>
</dbReference>
<sequence length="611" mass="68893">MRINLCILSLLFLGVFTSYTKAQTVELKDNFFYIDGEKFFVKGVGYELGALPGQLPWQKTFSPEQIHNDIQRILAGGFNTIRTWAPFTKEELDVIAAYDIKIIMGIWIDPHGDFSDPVFINEAENIVRDVLSYSKDYGNIIAYLIMNEPSPATIFDSGYTETTDLWQQLVQIIHSGHPGRPVSISNTCNGTYIDSGIFDFKAFNVYVYNPVTVNYLYEYQDYIAYLRTLNQPEQPLIISEYGLSVSPSGPGNWGYGGNTLSEQTNGVLHMYQSLVNGGAAGSCVFNYADGWWKAGNEYVHDDAAEEWFGLVEYSSLSDAVGTERPAWNVIHDYQRAIITEPRNGEVYGTSIPVEVFVNDGIGRMQVYIDDLVMLDRIVDNNYLKEYLQLESTSGKDIELVFRFYDKAGIQLKEEERRVLFSNDEIGLPSISISINNSAYWEQGYVDVTYTINGSDAFQLGNKLSYCFYPHIGFEYGFSYSEDIAALQNLSHSVRHYFNSTVDVITLGAAMDISWGAFEKRIVNSKVLSRENTLVTSLPVSVASNDFTVYPNPAESYITIQPMHKGSVQIYAIDGTLIKSINYTGQRINVADLVQGMYIIRFNNSIGRFIKL</sequence>
<dbReference type="InterPro" id="IPR026444">
    <property type="entry name" value="Secre_tail"/>
</dbReference>
<organism evidence="4 5">
    <name type="scientific">Carboxylicivirga sediminis</name>
    <dbReference type="NCBI Taxonomy" id="2006564"/>
    <lineage>
        <taxon>Bacteria</taxon>
        <taxon>Pseudomonadati</taxon>
        <taxon>Bacteroidota</taxon>
        <taxon>Bacteroidia</taxon>
        <taxon>Marinilabiliales</taxon>
        <taxon>Marinilabiliaceae</taxon>
        <taxon>Carboxylicivirga</taxon>
    </lineage>
</organism>
<dbReference type="AlphaFoldDB" id="A0A941IX89"/>
<feature type="domain" description="Glycoside hydrolase family 2 catalytic" evidence="2">
    <location>
        <begin position="25"/>
        <end position="249"/>
    </location>
</feature>
<dbReference type="InterPro" id="IPR006103">
    <property type="entry name" value="Glyco_hydro_2_cat"/>
</dbReference>
<feature type="signal peptide" evidence="1">
    <location>
        <begin position="1"/>
        <end position="22"/>
    </location>
</feature>
<keyword evidence="5" id="KW-1185">Reference proteome</keyword>
<evidence type="ECO:0000256" key="1">
    <source>
        <dbReference type="SAM" id="SignalP"/>
    </source>
</evidence>
<feature type="domain" description="Secretion system C-terminal sorting" evidence="3">
    <location>
        <begin position="548"/>
        <end position="606"/>
    </location>
</feature>
<gene>
    <name evidence="4" type="ORF">KDU71_09635</name>
</gene>
<dbReference type="EMBL" id="JAGTAR010000012">
    <property type="protein sequence ID" value="MBR8535815.1"/>
    <property type="molecule type" value="Genomic_DNA"/>
</dbReference>
<accession>A0A941IX89</accession>
<dbReference type="GO" id="GO:0004553">
    <property type="term" value="F:hydrolase activity, hydrolyzing O-glycosyl compounds"/>
    <property type="evidence" value="ECO:0007669"/>
    <property type="project" value="InterPro"/>
</dbReference>
<name>A0A941IX89_9BACT</name>
<comment type="caution">
    <text evidence="4">The sequence shown here is derived from an EMBL/GenBank/DDBJ whole genome shotgun (WGS) entry which is preliminary data.</text>
</comment>